<evidence type="ECO:0000313" key="2">
    <source>
        <dbReference type="Proteomes" id="UP000317557"/>
    </source>
</evidence>
<name>A0A521D1M9_9BACT</name>
<dbReference type="EMBL" id="FXTP01000007">
    <property type="protein sequence ID" value="SMO65605.1"/>
    <property type="molecule type" value="Genomic_DNA"/>
</dbReference>
<dbReference type="RefSeq" id="WP_142454294.1">
    <property type="nucleotide sequence ID" value="NZ_FXTP01000007.1"/>
</dbReference>
<dbReference type="OrthoDB" id="1524677at2"/>
<evidence type="ECO:0000313" key="1">
    <source>
        <dbReference type="EMBL" id="SMO65605.1"/>
    </source>
</evidence>
<proteinExistence type="predicted"/>
<dbReference type="PROSITE" id="PS51257">
    <property type="entry name" value="PROKAR_LIPOPROTEIN"/>
    <property type="match status" value="1"/>
</dbReference>
<organism evidence="1 2">
    <name type="scientific">Gracilimonas mengyeensis</name>
    <dbReference type="NCBI Taxonomy" id="1302730"/>
    <lineage>
        <taxon>Bacteria</taxon>
        <taxon>Pseudomonadati</taxon>
        <taxon>Balneolota</taxon>
        <taxon>Balneolia</taxon>
        <taxon>Balneolales</taxon>
        <taxon>Balneolaceae</taxon>
        <taxon>Gracilimonas</taxon>
    </lineage>
</organism>
<accession>A0A521D1M9</accession>
<protein>
    <submittedName>
        <fullName evidence="1">Uncharacterized protein</fullName>
    </submittedName>
</protein>
<dbReference type="Pfam" id="PF20205">
    <property type="entry name" value="DUF6567"/>
    <property type="match status" value="1"/>
</dbReference>
<sequence length="144" mass="15788">MKNNLINMKSYSFIILLAVAFLLTGCGNAGMFMASNSTEVQLKEGNYTIVAKNVTGSSETSNLFGASYSWGVATNSIGLIPLDGNKMLYKEARESLWDNFEKQGESIEGRKLALINIQYDSNTANFIVYTKASVSITADIIEFE</sequence>
<gene>
    <name evidence="1" type="ORF">SAMN06265219_10743</name>
</gene>
<keyword evidence="2" id="KW-1185">Reference proteome</keyword>
<dbReference type="Proteomes" id="UP000317557">
    <property type="component" value="Unassembled WGS sequence"/>
</dbReference>
<dbReference type="InterPro" id="IPR046697">
    <property type="entry name" value="DUF6567"/>
</dbReference>
<dbReference type="AlphaFoldDB" id="A0A521D1M9"/>
<reference evidence="1 2" key="1">
    <citation type="submission" date="2017-05" db="EMBL/GenBank/DDBJ databases">
        <authorList>
            <person name="Varghese N."/>
            <person name="Submissions S."/>
        </authorList>
    </citation>
    <scope>NUCLEOTIDE SEQUENCE [LARGE SCALE GENOMIC DNA]</scope>
    <source>
        <strain evidence="1 2">DSM 21985</strain>
    </source>
</reference>